<dbReference type="AlphaFoldDB" id="A0A2X0R5G5"/>
<reference evidence="2" key="1">
    <citation type="submission" date="2018-05" db="EMBL/GenBank/DDBJ databases">
        <authorList>
            <person name="Lanie J.A."/>
            <person name="Ng W.-L."/>
            <person name="Kazmierczak K.M."/>
            <person name="Andrzejewski T.M."/>
            <person name="Davidsen T.M."/>
            <person name="Wayne K.J."/>
            <person name="Tettelin H."/>
            <person name="Glass J.I."/>
            <person name="Rusch D."/>
            <person name="Podicherti R."/>
            <person name="Tsui H.-C.T."/>
            <person name="Winkler M.E."/>
        </authorList>
    </citation>
    <scope>NUCLEOTIDE SEQUENCE</scope>
    <source>
        <strain evidence="2">KNB</strain>
    </source>
</reference>
<feature type="transmembrane region" description="Helical" evidence="1">
    <location>
        <begin position="7"/>
        <end position="25"/>
    </location>
</feature>
<keyword evidence="1" id="KW-0472">Membrane</keyword>
<accession>A0A2X0R5G5</accession>
<protein>
    <submittedName>
        <fullName evidence="2">Uncharacterized protein</fullName>
    </submittedName>
</protein>
<sequence>MKPTAPLTAITAVMVGVIFNLALSFDYHVLWTNGFADTFD</sequence>
<gene>
    <name evidence="2" type="ORF">NITFAB_0731</name>
</gene>
<organism evidence="2">
    <name type="scientific">Candidatus Nitrotoga fabula</name>
    <dbReference type="NCBI Taxonomy" id="2182327"/>
    <lineage>
        <taxon>Bacteria</taxon>
        <taxon>Pseudomonadati</taxon>
        <taxon>Pseudomonadota</taxon>
        <taxon>Betaproteobacteria</taxon>
        <taxon>Nitrosomonadales</taxon>
        <taxon>Gallionellaceae</taxon>
        <taxon>Candidatus Nitrotoga</taxon>
    </lineage>
</organism>
<keyword evidence="1" id="KW-0812">Transmembrane</keyword>
<evidence type="ECO:0000313" key="2">
    <source>
        <dbReference type="EMBL" id="SPS05142.1"/>
    </source>
</evidence>
<name>A0A2X0R5G5_9PROT</name>
<proteinExistence type="predicted"/>
<evidence type="ECO:0000256" key="1">
    <source>
        <dbReference type="SAM" id="Phobius"/>
    </source>
</evidence>
<keyword evidence="1" id="KW-1133">Transmembrane helix</keyword>
<dbReference type="EMBL" id="LS423452">
    <property type="protein sequence ID" value="SPS05142.1"/>
    <property type="molecule type" value="Genomic_DNA"/>
</dbReference>